<accession>A0A7R7DU12</accession>
<dbReference type="InterPro" id="IPR007138">
    <property type="entry name" value="ABM_dom"/>
</dbReference>
<evidence type="ECO:0000313" key="3">
    <source>
        <dbReference type="Proteomes" id="UP000611640"/>
    </source>
</evidence>
<feature type="domain" description="ABM" evidence="1">
    <location>
        <begin position="8"/>
        <end position="56"/>
    </location>
</feature>
<keyword evidence="3" id="KW-1185">Reference proteome</keyword>
<protein>
    <recommendedName>
        <fullName evidence="1">ABM domain-containing protein</fullName>
    </recommendedName>
</protein>
<evidence type="ECO:0000313" key="2">
    <source>
        <dbReference type="EMBL" id="BCJ37813.1"/>
    </source>
</evidence>
<evidence type="ECO:0000259" key="1">
    <source>
        <dbReference type="Pfam" id="PF03992"/>
    </source>
</evidence>
<dbReference type="RefSeq" id="WP_420829801.1">
    <property type="nucleotide sequence ID" value="NZ_AP023355.1"/>
</dbReference>
<name>A0A7R7DU12_9ACTN</name>
<dbReference type="Pfam" id="PF03992">
    <property type="entry name" value="ABM"/>
    <property type="match status" value="1"/>
</dbReference>
<dbReference type="Proteomes" id="UP000611640">
    <property type="component" value="Chromosome"/>
</dbReference>
<reference evidence="2 3" key="1">
    <citation type="submission" date="2020-08" db="EMBL/GenBank/DDBJ databases">
        <title>Whole genome shotgun sequence of Actinocatenispora thailandica NBRC 105041.</title>
        <authorList>
            <person name="Komaki H."/>
            <person name="Tamura T."/>
        </authorList>
    </citation>
    <scope>NUCLEOTIDE SEQUENCE [LARGE SCALE GENOMIC DNA]</scope>
    <source>
        <strain evidence="2 3">NBRC 105041</strain>
    </source>
</reference>
<sequence>MVTVRMWEARAHPAEFAELLDWVYEAVVPALAAAPGHLGTEVFRSGDERIVLLSRWGGRPAEIAEPPARLVPRPPHSWDFVPVDRDGS</sequence>
<dbReference type="KEGG" id="atl:Athai_53160"/>
<dbReference type="InterPro" id="IPR011008">
    <property type="entry name" value="Dimeric_a/b-barrel"/>
</dbReference>
<dbReference type="SUPFAM" id="SSF54909">
    <property type="entry name" value="Dimeric alpha+beta barrel"/>
    <property type="match status" value="1"/>
</dbReference>
<organism evidence="2 3">
    <name type="scientific">Actinocatenispora thailandica</name>
    <dbReference type="NCBI Taxonomy" id="227318"/>
    <lineage>
        <taxon>Bacteria</taxon>
        <taxon>Bacillati</taxon>
        <taxon>Actinomycetota</taxon>
        <taxon>Actinomycetes</taxon>
        <taxon>Micromonosporales</taxon>
        <taxon>Micromonosporaceae</taxon>
        <taxon>Actinocatenispora</taxon>
    </lineage>
</organism>
<dbReference type="EMBL" id="AP023355">
    <property type="protein sequence ID" value="BCJ37813.1"/>
    <property type="molecule type" value="Genomic_DNA"/>
</dbReference>
<dbReference type="AlphaFoldDB" id="A0A7R7DU12"/>
<gene>
    <name evidence="2" type="ORF">Athai_53160</name>
</gene>
<proteinExistence type="predicted"/>